<comment type="caution">
    <text evidence="1">The sequence shown here is derived from an EMBL/GenBank/DDBJ whole genome shotgun (WGS) entry which is preliminary data.</text>
</comment>
<dbReference type="AlphaFoldDB" id="A0A3P3WDS4"/>
<proteinExistence type="predicted"/>
<organism evidence="1 2">
    <name type="scientific">Flavobacterium macacae</name>
    <dbReference type="NCBI Taxonomy" id="2488993"/>
    <lineage>
        <taxon>Bacteria</taxon>
        <taxon>Pseudomonadati</taxon>
        <taxon>Bacteroidota</taxon>
        <taxon>Flavobacteriia</taxon>
        <taxon>Flavobacteriales</taxon>
        <taxon>Flavobacteriaceae</taxon>
        <taxon>Flavobacterium</taxon>
    </lineage>
</organism>
<dbReference type="InterPro" id="IPR037107">
    <property type="entry name" value="Put_OMP_sf"/>
</dbReference>
<dbReference type="Pfam" id="PF09982">
    <property type="entry name" value="LpxR"/>
    <property type="match status" value="1"/>
</dbReference>
<dbReference type="Gene3D" id="2.40.128.140">
    <property type="entry name" value="Outer membrane protein"/>
    <property type="match status" value="1"/>
</dbReference>
<dbReference type="InterPro" id="IPR018707">
    <property type="entry name" value="LpxR"/>
</dbReference>
<dbReference type="Proteomes" id="UP000271937">
    <property type="component" value="Unassembled WGS sequence"/>
</dbReference>
<evidence type="ECO:0000313" key="1">
    <source>
        <dbReference type="EMBL" id="RRJ92216.1"/>
    </source>
</evidence>
<protein>
    <submittedName>
        <fullName evidence="1">Lipid A deacylase LpxR family protein</fullName>
    </submittedName>
</protein>
<reference evidence="1 2" key="1">
    <citation type="submission" date="2018-11" db="EMBL/GenBank/DDBJ databases">
        <title>Flavobacterium sp. nov., YIM 102600 draft genome.</title>
        <authorList>
            <person name="Li G."/>
            <person name="Jiang Y."/>
        </authorList>
    </citation>
    <scope>NUCLEOTIDE SEQUENCE [LARGE SCALE GENOMIC DNA]</scope>
    <source>
        <strain evidence="1 2">YIM 102600</strain>
    </source>
</reference>
<keyword evidence="2" id="KW-1185">Reference proteome</keyword>
<dbReference type="OrthoDB" id="622552at2"/>
<gene>
    <name evidence="1" type="ORF">EG849_07110</name>
</gene>
<sequence length="321" mass="37004">MKKFFIFIQATFLVCTLHLSAQKIDNAASFRDVKSDHYFRFHYDNDYFTGTDQFYTQGYAFELTSPAFKKNPVNFLFVKLKNSSEKNGLSLEHIGFTPTTIKSNEILYGNRPFAASIFLKSFKIESDTINNIRIASSLSLGIIGPGAFGYEMQKGIHEWIGDEIPMGWQHQIRNDVVINYEVSHEKQLFRWKDYFALNLNITARLGTLNTNASVGMTATLGLINSPFTSVYDKNKFQIYLYSQPLANFIGYDASLQGGLFNRSCRYTIPDSHIERITLQNNFGIVMQWKSLFLEYNRIFLTREFETSKSHKWGGFRVGFKL</sequence>
<dbReference type="RefSeq" id="WP_125012381.1">
    <property type="nucleotide sequence ID" value="NZ_RQVR01000006.1"/>
</dbReference>
<name>A0A3P3WDS4_9FLAO</name>
<evidence type="ECO:0000313" key="2">
    <source>
        <dbReference type="Proteomes" id="UP000271937"/>
    </source>
</evidence>
<dbReference type="EMBL" id="RQVR01000006">
    <property type="protein sequence ID" value="RRJ92216.1"/>
    <property type="molecule type" value="Genomic_DNA"/>
</dbReference>
<accession>A0A3P3WDS4</accession>